<dbReference type="SMART" id="SM00332">
    <property type="entry name" value="PP2Cc"/>
    <property type="match status" value="1"/>
</dbReference>
<dbReference type="InterPro" id="IPR036457">
    <property type="entry name" value="PPM-type-like_dom_sf"/>
</dbReference>
<name>A0A914D8Z9_9BILA</name>
<dbReference type="SUPFAM" id="SSF81606">
    <property type="entry name" value="PP2C-like"/>
    <property type="match status" value="1"/>
</dbReference>
<keyword evidence="2 4" id="KW-0378">Hydrolase</keyword>
<dbReference type="GO" id="GO:0046872">
    <property type="term" value="F:metal ion binding"/>
    <property type="evidence" value="ECO:0007669"/>
    <property type="project" value="UniProtKB-KW"/>
</dbReference>
<dbReference type="Pfam" id="PF00481">
    <property type="entry name" value="PP2C"/>
    <property type="match status" value="1"/>
</dbReference>
<evidence type="ECO:0000256" key="4">
    <source>
        <dbReference type="RuleBase" id="RU003465"/>
    </source>
</evidence>
<reference evidence="8" key="1">
    <citation type="submission" date="2022-11" db="UniProtKB">
        <authorList>
            <consortium name="WormBaseParasite"/>
        </authorList>
    </citation>
    <scope>IDENTIFICATION</scope>
</reference>
<evidence type="ECO:0000256" key="5">
    <source>
        <dbReference type="SAM" id="MobiDB-lite"/>
    </source>
</evidence>
<dbReference type="GO" id="GO:0004722">
    <property type="term" value="F:protein serine/threonine phosphatase activity"/>
    <property type="evidence" value="ECO:0007669"/>
    <property type="project" value="InterPro"/>
</dbReference>
<protein>
    <submittedName>
        <fullName evidence="8">PPM-type phosphatase domain-containing protein</fullName>
    </submittedName>
</protein>
<feature type="region of interest" description="Disordered" evidence="5">
    <location>
        <begin position="1"/>
        <end position="54"/>
    </location>
</feature>
<dbReference type="CDD" id="cd00143">
    <property type="entry name" value="PP2Cc"/>
    <property type="match status" value="1"/>
</dbReference>
<comment type="similarity">
    <text evidence="4">Belongs to the PP2C family.</text>
</comment>
<dbReference type="PANTHER" id="PTHR13832:SF699">
    <property type="entry name" value="INTEGRIN-LINKED KINASE-ASSOCIATED SERINE_THREONINE PHOSPHATASE 2C"/>
    <property type="match status" value="1"/>
</dbReference>
<sequence>MLKRKISLYDDDDDDDLVETPPKKIETKNDGNENSKKTTDSSNNAASSSNNDVNKQTKQFLSSTSVNHNKGYTTAAIAWRKGEREEMQDRHLVADRLLVDLCDDIKTSSLFALFDGHAGKLAAEFCEKNFATKFRQFCAKCLSANKDMSVMEKAMKKIFIDTYKSIDEDFLKEARSRKPTPLKDGTTATTLFLLNQVLYCANIGDSKAVVCRKKPDSETVSPIQITFDHSPLNFEERTRIQKAGGNVKDGRVLGILEVSRSIGDFQYKAHGVICTPDLKKLTLTPDDWFVILACDGLWKKFSSYDAIEFAIKVYKEESAKAQEQQSIEQIWLKAADELAAEAVKRGCGDNVSIIIIVFQN</sequence>
<feature type="compositionally biased region" description="Acidic residues" evidence="5">
    <location>
        <begin position="9"/>
        <end position="18"/>
    </location>
</feature>
<dbReference type="InterPro" id="IPR000222">
    <property type="entry name" value="PP2C_BS"/>
</dbReference>
<keyword evidence="3 4" id="KW-0904">Protein phosphatase</keyword>
<feature type="domain" description="PPM-type phosphatase" evidence="6">
    <location>
        <begin position="69"/>
        <end position="358"/>
    </location>
</feature>
<accession>A0A914D8Z9</accession>
<organism evidence="7 8">
    <name type="scientific">Acrobeloides nanus</name>
    <dbReference type="NCBI Taxonomy" id="290746"/>
    <lineage>
        <taxon>Eukaryota</taxon>
        <taxon>Metazoa</taxon>
        <taxon>Ecdysozoa</taxon>
        <taxon>Nematoda</taxon>
        <taxon>Chromadorea</taxon>
        <taxon>Rhabditida</taxon>
        <taxon>Tylenchina</taxon>
        <taxon>Cephalobomorpha</taxon>
        <taxon>Cephaloboidea</taxon>
        <taxon>Cephalobidae</taxon>
        <taxon>Acrobeloides</taxon>
    </lineage>
</organism>
<dbReference type="WBParaSite" id="ACRNAN_scaffold206.g18664.t1">
    <property type="protein sequence ID" value="ACRNAN_scaffold206.g18664.t1"/>
    <property type="gene ID" value="ACRNAN_scaffold206.g18664"/>
</dbReference>
<evidence type="ECO:0000256" key="2">
    <source>
        <dbReference type="ARBA" id="ARBA00022801"/>
    </source>
</evidence>
<keyword evidence="1" id="KW-0479">Metal-binding</keyword>
<keyword evidence="7" id="KW-1185">Reference proteome</keyword>
<evidence type="ECO:0000259" key="6">
    <source>
        <dbReference type="PROSITE" id="PS51746"/>
    </source>
</evidence>
<evidence type="ECO:0000313" key="7">
    <source>
        <dbReference type="Proteomes" id="UP000887540"/>
    </source>
</evidence>
<feature type="compositionally biased region" description="Low complexity" evidence="5">
    <location>
        <begin position="41"/>
        <end position="51"/>
    </location>
</feature>
<dbReference type="PANTHER" id="PTHR13832">
    <property type="entry name" value="PROTEIN PHOSPHATASE 2C"/>
    <property type="match status" value="1"/>
</dbReference>
<dbReference type="AlphaFoldDB" id="A0A914D8Z9"/>
<dbReference type="InterPro" id="IPR001932">
    <property type="entry name" value="PPM-type_phosphatase-like_dom"/>
</dbReference>
<evidence type="ECO:0000256" key="1">
    <source>
        <dbReference type="ARBA" id="ARBA00022723"/>
    </source>
</evidence>
<dbReference type="PROSITE" id="PS51746">
    <property type="entry name" value="PPM_2"/>
    <property type="match status" value="1"/>
</dbReference>
<feature type="compositionally biased region" description="Basic and acidic residues" evidence="5">
    <location>
        <begin position="21"/>
        <end position="39"/>
    </location>
</feature>
<dbReference type="InterPro" id="IPR015655">
    <property type="entry name" value="PP2C"/>
</dbReference>
<evidence type="ECO:0000313" key="8">
    <source>
        <dbReference type="WBParaSite" id="ACRNAN_scaffold206.g18664.t1"/>
    </source>
</evidence>
<dbReference type="PROSITE" id="PS01032">
    <property type="entry name" value="PPM_1"/>
    <property type="match status" value="1"/>
</dbReference>
<evidence type="ECO:0000256" key="3">
    <source>
        <dbReference type="ARBA" id="ARBA00022912"/>
    </source>
</evidence>
<proteinExistence type="inferred from homology"/>
<dbReference type="Gene3D" id="3.60.40.10">
    <property type="entry name" value="PPM-type phosphatase domain"/>
    <property type="match status" value="1"/>
</dbReference>
<dbReference type="Proteomes" id="UP000887540">
    <property type="component" value="Unplaced"/>
</dbReference>